<sequence>MDWSVTADTLAYASLSRGYKGGGFNPPFDPVQFPSQKPDFAPEFVDALEIGTKNTLLDNTLQANFSAFLYDYTDMQVSKIVNRTSFNENTDAQIWGGEAELVFAPNASWVVNANLAYLNTEVKDFESFDTRDPTAGRSDVTLLKDLSNASNCVALLAPDVYAAQFGSPFTSCSALAAAGVPITDGIAQNLDGNQLQNAPEWSLSLGAQYNLSFADSSALSLRVDYYWQDAMYARMFNRPIDRIDAWDIWNAQATYTSADGQWYARAYIKNIADDDHLVAMYVTDPSSGLFTNVFSIEPRTYGLALGYNF</sequence>
<evidence type="ECO:0000256" key="7">
    <source>
        <dbReference type="ARBA" id="ARBA00023065"/>
    </source>
</evidence>
<evidence type="ECO:0000313" key="13">
    <source>
        <dbReference type="Proteomes" id="UP000259273"/>
    </source>
</evidence>
<dbReference type="Pfam" id="PF00593">
    <property type="entry name" value="TonB_dep_Rec_b-barrel"/>
    <property type="match status" value="1"/>
</dbReference>
<evidence type="ECO:0000313" key="12">
    <source>
        <dbReference type="EMBL" id="HAN29102.1"/>
    </source>
</evidence>
<dbReference type="Proteomes" id="UP000259273">
    <property type="component" value="Unassembled WGS sequence"/>
</dbReference>
<evidence type="ECO:0000256" key="1">
    <source>
        <dbReference type="ARBA" id="ARBA00004571"/>
    </source>
</evidence>
<dbReference type="GO" id="GO:0009279">
    <property type="term" value="C:cell outer membrane"/>
    <property type="evidence" value="ECO:0007669"/>
    <property type="project" value="UniProtKB-SubCell"/>
</dbReference>
<evidence type="ECO:0000256" key="5">
    <source>
        <dbReference type="ARBA" id="ARBA00022692"/>
    </source>
</evidence>
<keyword evidence="2" id="KW-0813">Transport</keyword>
<keyword evidence="8" id="KW-0798">TonB box</keyword>
<keyword evidence="4" id="KW-0410">Iron transport</keyword>
<proteinExistence type="predicted"/>
<dbReference type="AlphaFoldDB" id="A0A3C1KQW8"/>
<dbReference type="PANTHER" id="PTHR32552:SF81">
    <property type="entry name" value="TONB-DEPENDENT OUTER MEMBRANE RECEPTOR"/>
    <property type="match status" value="1"/>
</dbReference>
<evidence type="ECO:0000256" key="4">
    <source>
        <dbReference type="ARBA" id="ARBA00022496"/>
    </source>
</evidence>
<dbReference type="EMBL" id="DMND01000211">
    <property type="protein sequence ID" value="HAN29102.1"/>
    <property type="molecule type" value="Genomic_DNA"/>
</dbReference>
<keyword evidence="9" id="KW-0472">Membrane</keyword>
<reference evidence="12 13" key="1">
    <citation type="journal article" date="2018" name="Nat. Biotechnol.">
        <title>A standardized bacterial taxonomy based on genome phylogeny substantially revises the tree of life.</title>
        <authorList>
            <person name="Parks D.H."/>
            <person name="Chuvochina M."/>
            <person name="Waite D.W."/>
            <person name="Rinke C."/>
            <person name="Skarshewski A."/>
            <person name="Chaumeil P.A."/>
            <person name="Hugenholtz P."/>
        </authorList>
    </citation>
    <scope>NUCLEOTIDE SEQUENCE [LARGE SCALE GENOMIC DNA]</scope>
    <source>
        <strain evidence="12">UBA9158</strain>
    </source>
</reference>
<protein>
    <recommendedName>
        <fullName evidence="11">TonB-dependent receptor-like beta-barrel domain-containing protein</fullName>
    </recommendedName>
</protein>
<dbReference type="GO" id="GO:0006826">
    <property type="term" value="P:iron ion transport"/>
    <property type="evidence" value="ECO:0007669"/>
    <property type="project" value="UniProtKB-KW"/>
</dbReference>
<keyword evidence="3" id="KW-1134">Transmembrane beta strand</keyword>
<name>A0A3C1KQW8_9GAMM</name>
<dbReference type="InterPro" id="IPR039426">
    <property type="entry name" value="TonB-dep_rcpt-like"/>
</dbReference>
<keyword evidence="5" id="KW-0812">Transmembrane</keyword>
<comment type="subcellular location">
    <subcellularLocation>
        <location evidence="1">Cell outer membrane</location>
        <topology evidence="1">Multi-pass membrane protein</topology>
    </subcellularLocation>
</comment>
<evidence type="ECO:0000259" key="11">
    <source>
        <dbReference type="Pfam" id="PF00593"/>
    </source>
</evidence>
<evidence type="ECO:0000256" key="9">
    <source>
        <dbReference type="ARBA" id="ARBA00023136"/>
    </source>
</evidence>
<dbReference type="STRING" id="1121937.GCA_000423125_03432"/>
<dbReference type="Gene3D" id="2.40.170.20">
    <property type="entry name" value="TonB-dependent receptor, beta-barrel domain"/>
    <property type="match status" value="1"/>
</dbReference>
<evidence type="ECO:0000256" key="10">
    <source>
        <dbReference type="ARBA" id="ARBA00023237"/>
    </source>
</evidence>
<evidence type="ECO:0000256" key="8">
    <source>
        <dbReference type="ARBA" id="ARBA00023077"/>
    </source>
</evidence>
<dbReference type="SUPFAM" id="SSF56935">
    <property type="entry name" value="Porins"/>
    <property type="match status" value="1"/>
</dbReference>
<evidence type="ECO:0000256" key="3">
    <source>
        <dbReference type="ARBA" id="ARBA00022452"/>
    </source>
</evidence>
<accession>A0A3C1KQW8</accession>
<feature type="domain" description="TonB-dependent receptor-like beta-barrel" evidence="11">
    <location>
        <begin position="3"/>
        <end position="271"/>
    </location>
</feature>
<dbReference type="InterPro" id="IPR000531">
    <property type="entry name" value="Beta-barrel_TonB"/>
</dbReference>
<keyword evidence="7" id="KW-0406">Ion transport</keyword>
<gene>
    <name evidence="12" type="ORF">DCP75_15565</name>
</gene>
<organism evidence="12 13">
    <name type="scientific">Haliea salexigens</name>
    <dbReference type="NCBI Taxonomy" id="287487"/>
    <lineage>
        <taxon>Bacteria</taxon>
        <taxon>Pseudomonadati</taxon>
        <taxon>Pseudomonadota</taxon>
        <taxon>Gammaproteobacteria</taxon>
        <taxon>Cellvibrionales</taxon>
        <taxon>Halieaceae</taxon>
        <taxon>Haliea</taxon>
    </lineage>
</organism>
<comment type="caution">
    <text evidence="12">The sequence shown here is derived from an EMBL/GenBank/DDBJ whole genome shotgun (WGS) entry which is preliminary data.</text>
</comment>
<dbReference type="InterPro" id="IPR036942">
    <property type="entry name" value="Beta-barrel_TonB_sf"/>
</dbReference>
<dbReference type="PANTHER" id="PTHR32552">
    <property type="entry name" value="FERRICHROME IRON RECEPTOR-RELATED"/>
    <property type="match status" value="1"/>
</dbReference>
<keyword evidence="10" id="KW-0998">Cell outer membrane</keyword>
<keyword evidence="6" id="KW-0408">Iron</keyword>
<evidence type="ECO:0000256" key="2">
    <source>
        <dbReference type="ARBA" id="ARBA00022448"/>
    </source>
</evidence>
<evidence type="ECO:0000256" key="6">
    <source>
        <dbReference type="ARBA" id="ARBA00023004"/>
    </source>
</evidence>